<dbReference type="Proteomes" id="UP000242930">
    <property type="component" value="Unassembled WGS sequence"/>
</dbReference>
<feature type="domain" description="HTH tetR-type" evidence="4">
    <location>
        <begin position="24"/>
        <end position="84"/>
    </location>
</feature>
<dbReference type="SUPFAM" id="SSF48498">
    <property type="entry name" value="Tetracyclin repressor-like, C-terminal domain"/>
    <property type="match status" value="1"/>
</dbReference>
<dbReference type="InterPro" id="IPR001647">
    <property type="entry name" value="HTH_TetR"/>
</dbReference>
<name>A0A1H6WNP9_9PSED</name>
<dbReference type="EMBL" id="FNZE01000005">
    <property type="protein sequence ID" value="SEJ18503.1"/>
    <property type="molecule type" value="Genomic_DNA"/>
</dbReference>
<dbReference type="Pfam" id="PF00440">
    <property type="entry name" value="TetR_N"/>
    <property type="match status" value="1"/>
</dbReference>
<feature type="compositionally biased region" description="Pro residues" evidence="3">
    <location>
        <begin position="1"/>
        <end position="11"/>
    </location>
</feature>
<feature type="DNA-binding region" description="H-T-H motif" evidence="2">
    <location>
        <begin position="47"/>
        <end position="66"/>
    </location>
</feature>
<dbReference type="PANTHER" id="PTHR30328:SF54">
    <property type="entry name" value="HTH-TYPE TRANSCRIPTIONAL REPRESSOR SCO4008"/>
    <property type="match status" value="1"/>
</dbReference>
<sequence>MSPALPQPPAKPSQARQPRKNNPEKTRQDILLAAVAEFAEHGLSGARVDAIAERTNVSKRMIYYYFTSKEQLYLAVLEKLYGDIRATEASLKLDQLDPEAALRRMVEFTFEHHDSNVDFIRLVSIENIHNAAHLAQSQVIRSLNKSILAEVASILDRGVAAGIFRPGIEPRDLHLLISSFCFFRVSNRHTFSTIHQIDFSEPETRARHKEMICEAVIRYVRA</sequence>
<dbReference type="Pfam" id="PF17938">
    <property type="entry name" value="TetR_C_29"/>
    <property type="match status" value="1"/>
</dbReference>
<dbReference type="InterPro" id="IPR050109">
    <property type="entry name" value="HTH-type_TetR-like_transc_reg"/>
</dbReference>
<organism evidence="5 6">
    <name type="scientific">Pseudomonas linyingensis</name>
    <dbReference type="NCBI Taxonomy" id="915471"/>
    <lineage>
        <taxon>Bacteria</taxon>
        <taxon>Pseudomonadati</taxon>
        <taxon>Pseudomonadota</taxon>
        <taxon>Gammaproteobacteria</taxon>
        <taxon>Pseudomonadales</taxon>
        <taxon>Pseudomonadaceae</taxon>
        <taxon>Pseudomonas</taxon>
    </lineage>
</organism>
<dbReference type="PROSITE" id="PS50977">
    <property type="entry name" value="HTH_TETR_2"/>
    <property type="match status" value="1"/>
</dbReference>
<dbReference type="PRINTS" id="PR00455">
    <property type="entry name" value="HTHTETR"/>
</dbReference>
<keyword evidence="6" id="KW-1185">Reference proteome</keyword>
<dbReference type="InterPro" id="IPR041474">
    <property type="entry name" value="NicS_C"/>
</dbReference>
<keyword evidence="1 2" id="KW-0238">DNA-binding</keyword>
<evidence type="ECO:0000256" key="1">
    <source>
        <dbReference type="ARBA" id="ARBA00023125"/>
    </source>
</evidence>
<dbReference type="RefSeq" id="WP_090309704.1">
    <property type="nucleotide sequence ID" value="NZ_FNZE01000005.1"/>
</dbReference>
<dbReference type="PANTHER" id="PTHR30328">
    <property type="entry name" value="TRANSCRIPTIONAL REPRESSOR"/>
    <property type="match status" value="1"/>
</dbReference>
<dbReference type="InterPro" id="IPR009057">
    <property type="entry name" value="Homeodomain-like_sf"/>
</dbReference>
<dbReference type="Gene3D" id="1.10.357.10">
    <property type="entry name" value="Tetracycline Repressor, domain 2"/>
    <property type="match status" value="1"/>
</dbReference>
<dbReference type="STRING" id="915471.SAMN05216201_105192"/>
<evidence type="ECO:0000256" key="3">
    <source>
        <dbReference type="SAM" id="MobiDB-lite"/>
    </source>
</evidence>
<accession>A0A1H6WNP9</accession>
<dbReference type="OrthoDB" id="2356263at2"/>
<dbReference type="InterPro" id="IPR036271">
    <property type="entry name" value="Tet_transcr_reg_TetR-rel_C_sf"/>
</dbReference>
<evidence type="ECO:0000259" key="4">
    <source>
        <dbReference type="PROSITE" id="PS50977"/>
    </source>
</evidence>
<proteinExistence type="predicted"/>
<reference evidence="6" key="1">
    <citation type="submission" date="2016-10" db="EMBL/GenBank/DDBJ databases">
        <authorList>
            <person name="Varghese N."/>
            <person name="Submissions S."/>
        </authorList>
    </citation>
    <scope>NUCLEOTIDE SEQUENCE [LARGE SCALE GENOMIC DNA]</scope>
    <source>
        <strain evidence="6">LMG 25967</strain>
    </source>
</reference>
<dbReference type="GO" id="GO:0003677">
    <property type="term" value="F:DNA binding"/>
    <property type="evidence" value="ECO:0007669"/>
    <property type="project" value="UniProtKB-UniRule"/>
</dbReference>
<dbReference type="SUPFAM" id="SSF46689">
    <property type="entry name" value="Homeodomain-like"/>
    <property type="match status" value="1"/>
</dbReference>
<gene>
    <name evidence="5" type="ORF">SAMN05216201_105192</name>
</gene>
<feature type="region of interest" description="Disordered" evidence="3">
    <location>
        <begin position="1"/>
        <end position="25"/>
    </location>
</feature>
<dbReference type="AlphaFoldDB" id="A0A1H6WNP9"/>
<evidence type="ECO:0000313" key="6">
    <source>
        <dbReference type="Proteomes" id="UP000242930"/>
    </source>
</evidence>
<evidence type="ECO:0000313" key="5">
    <source>
        <dbReference type="EMBL" id="SEJ18503.1"/>
    </source>
</evidence>
<protein>
    <submittedName>
        <fullName evidence="5">Transcriptional regulator, TetR family</fullName>
    </submittedName>
</protein>
<evidence type="ECO:0000256" key="2">
    <source>
        <dbReference type="PROSITE-ProRule" id="PRU00335"/>
    </source>
</evidence>